<accession>A0ABS3BD97</accession>
<keyword evidence="7" id="KW-0902">Two-component regulatory system</keyword>
<dbReference type="InterPro" id="IPR008207">
    <property type="entry name" value="Sig_transdc_His_kin_Hpt_dom"/>
</dbReference>
<dbReference type="PROSITE" id="PS50885">
    <property type="entry name" value="HAMP"/>
    <property type="match status" value="1"/>
</dbReference>
<keyword evidence="16" id="KW-1185">Reference proteome</keyword>
<dbReference type="RefSeq" id="WP_206557148.1">
    <property type="nucleotide sequence ID" value="NZ_JAFKDB010000008.1"/>
</dbReference>
<dbReference type="SMART" id="SM00304">
    <property type="entry name" value="HAMP"/>
    <property type="match status" value="1"/>
</dbReference>
<dbReference type="PROSITE" id="PS50894">
    <property type="entry name" value="HPT"/>
    <property type="match status" value="1"/>
</dbReference>
<dbReference type="Pfam" id="PF00072">
    <property type="entry name" value="Response_reg"/>
    <property type="match status" value="1"/>
</dbReference>
<dbReference type="InterPro" id="IPR003661">
    <property type="entry name" value="HisK_dim/P_dom"/>
</dbReference>
<dbReference type="InterPro" id="IPR011006">
    <property type="entry name" value="CheY-like_superfamily"/>
</dbReference>
<dbReference type="PROSITE" id="PS50110">
    <property type="entry name" value="RESPONSE_REGULATORY"/>
    <property type="match status" value="1"/>
</dbReference>
<dbReference type="EMBL" id="JAFKDB010000008">
    <property type="protein sequence ID" value="MBN7769742.1"/>
    <property type="molecule type" value="Genomic_DNA"/>
</dbReference>
<evidence type="ECO:0000256" key="8">
    <source>
        <dbReference type="PROSITE-ProRule" id="PRU00110"/>
    </source>
</evidence>
<protein>
    <recommendedName>
        <fullName evidence="3">histidine kinase</fullName>
        <ecNumber evidence="3">2.7.13.3</ecNumber>
    </recommendedName>
</protein>
<dbReference type="InterPro" id="IPR003660">
    <property type="entry name" value="HAMP_dom"/>
</dbReference>
<dbReference type="SMART" id="SM00388">
    <property type="entry name" value="HisKA"/>
    <property type="match status" value="1"/>
</dbReference>
<feature type="domain" description="HAMP" evidence="13">
    <location>
        <begin position="211"/>
        <end position="264"/>
    </location>
</feature>
<keyword evidence="10" id="KW-0175">Coiled coil</keyword>
<organism evidence="15 16">
    <name type="scientific">Marinobacter daepoensis</name>
    <dbReference type="NCBI Taxonomy" id="262077"/>
    <lineage>
        <taxon>Bacteria</taxon>
        <taxon>Pseudomonadati</taxon>
        <taxon>Pseudomonadota</taxon>
        <taxon>Gammaproteobacteria</taxon>
        <taxon>Pseudomonadales</taxon>
        <taxon>Marinobacteraceae</taxon>
        <taxon>Marinobacter</taxon>
    </lineage>
</organism>
<dbReference type="Pfam" id="PF00672">
    <property type="entry name" value="HAMP"/>
    <property type="match status" value="1"/>
</dbReference>
<evidence type="ECO:0000313" key="16">
    <source>
        <dbReference type="Proteomes" id="UP000664344"/>
    </source>
</evidence>
<dbReference type="SMART" id="SM00448">
    <property type="entry name" value="REC"/>
    <property type="match status" value="1"/>
</dbReference>
<evidence type="ECO:0000256" key="10">
    <source>
        <dbReference type="SAM" id="Coils"/>
    </source>
</evidence>
<dbReference type="SUPFAM" id="SSF47384">
    <property type="entry name" value="Homodimeric domain of signal transducing histidine kinase"/>
    <property type="match status" value="1"/>
</dbReference>
<dbReference type="InterPro" id="IPR003594">
    <property type="entry name" value="HATPase_dom"/>
</dbReference>
<dbReference type="SUPFAM" id="SSF55874">
    <property type="entry name" value="ATPase domain of HSP90 chaperone/DNA topoisomerase II/histidine kinase"/>
    <property type="match status" value="1"/>
</dbReference>
<feature type="coiled-coil region" evidence="10">
    <location>
        <begin position="75"/>
        <end position="102"/>
    </location>
</feature>
<dbReference type="InterPro" id="IPR004358">
    <property type="entry name" value="Sig_transdc_His_kin-like_C"/>
</dbReference>
<dbReference type="InterPro" id="IPR005467">
    <property type="entry name" value="His_kinase_dom"/>
</dbReference>
<dbReference type="Gene3D" id="1.20.120.160">
    <property type="entry name" value="HPT domain"/>
    <property type="match status" value="1"/>
</dbReference>
<dbReference type="PANTHER" id="PTHR45339">
    <property type="entry name" value="HYBRID SIGNAL TRANSDUCTION HISTIDINE KINASE J"/>
    <property type="match status" value="1"/>
</dbReference>
<dbReference type="PANTHER" id="PTHR45339:SF3">
    <property type="entry name" value="HISTIDINE KINASE"/>
    <property type="match status" value="1"/>
</dbReference>
<feature type="modified residue" description="Phosphohistidine" evidence="8">
    <location>
        <position position="717"/>
    </location>
</feature>
<dbReference type="Gene3D" id="3.40.50.2300">
    <property type="match status" value="1"/>
</dbReference>
<keyword evidence="6" id="KW-0418">Kinase</keyword>
<dbReference type="Pfam" id="PF02518">
    <property type="entry name" value="HATPase_c"/>
    <property type="match status" value="1"/>
</dbReference>
<feature type="domain" description="HPt" evidence="14">
    <location>
        <begin position="678"/>
        <end position="775"/>
    </location>
</feature>
<dbReference type="CDD" id="cd00082">
    <property type="entry name" value="HisKA"/>
    <property type="match status" value="1"/>
</dbReference>
<comment type="caution">
    <text evidence="15">The sequence shown here is derived from an EMBL/GenBank/DDBJ whole genome shotgun (WGS) entry which is preliminary data.</text>
</comment>
<gene>
    <name evidence="15" type="ORF">JYP53_07505</name>
</gene>
<keyword evidence="4 9" id="KW-0597">Phosphoprotein</keyword>
<evidence type="ECO:0000256" key="5">
    <source>
        <dbReference type="ARBA" id="ARBA00022679"/>
    </source>
</evidence>
<dbReference type="InterPro" id="IPR036097">
    <property type="entry name" value="HisK_dim/P_sf"/>
</dbReference>
<evidence type="ECO:0000313" key="15">
    <source>
        <dbReference type="EMBL" id="MBN7769742.1"/>
    </source>
</evidence>
<dbReference type="CDD" id="cd06225">
    <property type="entry name" value="HAMP"/>
    <property type="match status" value="1"/>
</dbReference>
<reference evidence="15 16" key="1">
    <citation type="submission" date="2021-02" db="EMBL/GenBank/DDBJ databases">
        <title>PHA producing bacteria isolated from coastal sediment in Guangdong, Shenzhen.</title>
        <authorList>
            <person name="Zheng W."/>
            <person name="Yu S."/>
            <person name="Huang Y."/>
        </authorList>
    </citation>
    <scope>NUCLEOTIDE SEQUENCE [LARGE SCALE GENOMIC DNA]</scope>
    <source>
        <strain evidence="15 16">TN21-5</strain>
    </source>
</reference>
<dbReference type="Gene3D" id="6.10.340.10">
    <property type="match status" value="1"/>
</dbReference>
<dbReference type="Proteomes" id="UP000664344">
    <property type="component" value="Unassembled WGS sequence"/>
</dbReference>
<evidence type="ECO:0000256" key="1">
    <source>
        <dbReference type="ARBA" id="ARBA00000085"/>
    </source>
</evidence>
<evidence type="ECO:0000256" key="6">
    <source>
        <dbReference type="ARBA" id="ARBA00022777"/>
    </source>
</evidence>
<feature type="modified residue" description="4-aspartylphosphate" evidence="9">
    <location>
        <position position="573"/>
    </location>
</feature>
<dbReference type="CDD" id="cd17546">
    <property type="entry name" value="REC_hyHK_CKI1_RcsC-like"/>
    <property type="match status" value="1"/>
</dbReference>
<evidence type="ECO:0000259" key="14">
    <source>
        <dbReference type="PROSITE" id="PS50894"/>
    </source>
</evidence>
<feature type="domain" description="Response regulatory" evidence="12">
    <location>
        <begin position="521"/>
        <end position="640"/>
    </location>
</feature>
<dbReference type="Gene3D" id="3.30.565.10">
    <property type="entry name" value="Histidine kinase-like ATPase, C-terminal domain"/>
    <property type="match status" value="1"/>
</dbReference>
<dbReference type="EC" id="2.7.13.3" evidence="3"/>
<evidence type="ECO:0000256" key="3">
    <source>
        <dbReference type="ARBA" id="ARBA00012438"/>
    </source>
</evidence>
<comment type="catalytic activity">
    <reaction evidence="1">
        <text>ATP + protein L-histidine = ADP + protein N-phospho-L-histidine.</text>
        <dbReference type="EC" id="2.7.13.3"/>
    </reaction>
</comment>
<dbReference type="InterPro" id="IPR001789">
    <property type="entry name" value="Sig_transdc_resp-reg_receiver"/>
</dbReference>
<dbReference type="SMART" id="SM00387">
    <property type="entry name" value="HATPase_c"/>
    <property type="match status" value="1"/>
</dbReference>
<evidence type="ECO:0000259" key="12">
    <source>
        <dbReference type="PROSITE" id="PS50110"/>
    </source>
</evidence>
<evidence type="ECO:0000256" key="2">
    <source>
        <dbReference type="ARBA" id="ARBA00004370"/>
    </source>
</evidence>
<comment type="subcellular location">
    <subcellularLocation>
        <location evidence="2">Membrane</location>
    </subcellularLocation>
</comment>
<dbReference type="Pfam" id="PF00512">
    <property type="entry name" value="HisKA"/>
    <property type="match status" value="1"/>
</dbReference>
<name>A0ABS3BD97_9GAMM</name>
<sequence>MRYAQNLSITLQCVLLVSLMGVLALSLTALSQYTLNSVDRNYRNLLNQDARNAILISQASMQISESGLLAYSVLTEQTEAAMENTRSRLKQAQMQLAETISRLTPIEGQQAQISEISRQQHSLFVLANQIVDAAIRWRGDKALDVLHKEFTPQLTALQVNMSTLRDSTVNRYQNSARSLSNTTEESLSTTTLFSTLLLLSGIALAAYFSTTRIARPISQLTQVMSRLTQHRYNDPINYLNRQDEVGLMARALQVFKDTMQRSEELEASAQAVKAKSEFLATVSHEVRTPLNAIMGLTRLTLKHPLSQTQRSRIEKVERAGQHLLEIINDLLDFSKIDAGKLKIEHTSFCPDQLLNEVKLLVEQRAREKDLSLLVAPDPGLPQLIGDPFRISQILVNLLNNAIKFSNSGDISLLLRLDTSSAGHYLYGEVKDEGIGIEKEQLERLFLPFEQADASTTRQYGGTGLGLSISRQLTELMGGEIGASSEPGKGSTFWFRVKVDIGTSESGTATEIILPPRFTSLRVLLVDDNEMNRMVASEMLEQANLEIDTACSGQEAIDKLMQSDDGTYDAVLMDLMMPGTDGLQATQALRSHERFRQIPIIAMTARTQPEDIQLCFSAGMNGHLAKPIDEQQLWRTLLDTLAGTTDQTNQRIEATTSLHPNNTLVLDPDPLARMQKLMTPERFKHIFSLLLRELNNRSCQLEEALANNNTESLHQNAHDLISIAGQSGLNCLSALCGEITEALRTHNNEQAFTLAEELRPTIRSSIQILENHFYDPDDPLTNALELPHGSPQS</sequence>
<evidence type="ECO:0000256" key="7">
    <source>
        <dbReference type="ARBA" id="ARBA00023012"/>
    </source>
</evidence>
<dbReference type="InterPro" id="IPR036890">
    <property type="entry name" value="HATPase_C_sf"/>
</dbReference>
<dbReference type="PRINTS" id="PR00344">
    <property type="entry name" value="BCTRLSENSOR"/>
</dbReference>
<dbReference type="PROSITE" id="PS50109">
    <property type="entry name" value="HIS_KIN"/>
    <property type="match status" value="1"/>
</dbReference>
<dbReference type="InterPro" id="IPR036641">
    <property type="entry name" value="HPT_dom_sf"/>
</dbReference>
<dbReference type="SUPFAM" id="SSF158472">
    <property type="entry name" value="HAMP domain-like"/>
    <property type="match status" value="1"/>
</dbReference>
<evidence type="ECO:0000256" key="4">
    <source>
        <dbReference type="ARBA" id="ARBA00022553"/>
    </source>
</evidence>
<evidence type="ECO:0000259" key="11">
    <source>
        <dbReference type="PROSITE" id="PS50109"/>
    </source>
</evidence>
<proteinExistence type="predicted"/>
<keyword evidence="5" id="KW-0808">Transferase</keyword>
<dbReference type="CDD" id="cd16922">
    <property type="entry name" value="HATPase_EvgS-ArcB-TorS-like"/>
    <property type="match status" value="1"/>
</dbReference>
<dbReference type="SUPFAM" id="SSF52172">
    <property type="entry name" value="CheY-like"/>
    <property type="match status" value="1"/>
</dbReference>
<dbReference type="SUPFAM" id="SSF47226">
    <property type="entry name" value="Histidine-containing phosphotransfer domain, HPT domain"/>
    <property type="match status" value="1"/>
</dbReference>
<evidence type="ECO:0000256" key="9">
    <source>
        <dbReference type="PROSITE-ProRule" id="PRU00169"/>
    </source>
</evidence>
<dbReference type="Gene3D" id="1.10.287.130">
    <property type="match status" value="1"/>
</dbReference>
<evidence type="ECO:0000259" key="13">
    <source>
        <dbReference type="PROSITE" id="PS50885"/>
    </source>
</evidence>
<feature type="domain" description="Histidine kinase" evidence="11">
    <location>
        <begin position="281"/>
        <end position="500"/>
    </location>
</feature>